<feature type="transmembrane region" description="Helical" evidence="1">
    <location>
        <begin position="229"/>
        <end position="255"/>
    </location>
</feature>
<keyword evidence="3" id="KW-0378">Hydrolase</keyword>
<name>E9SGP6_RUMAL</name>
<feature type="transmembrane region" description="Helical" evidence="1">
    <location>
        <begin position="94"/>
        <end position="116"/>
    </location>
</feature>
<dbReference type="PANTHER" id="PTHR43592:SF15">
    <property type="entry name" value="CAAX AMINO TERMINAL PROTEASE FAMILY PROTEIN"/>
    <property type="match status" value="1"/>
</dbReference>
<keyword evidence="4" id="KW-1185">Reference proteome</keyword>
<dbReference type="AlphaFoldDB" id="E9SGP6"/>
<proteinExistence type="predicted"/>
<keyword evidence="1" id="KW-0472">Membrane</keyword>
<dbReference type="InterPro" id="IPR003675">
    <property type="entry name" value="Rce1/LyrA-like_dom"/>
</dbReference>
<feature type="transmembrane region" description="Helical" evidence="1">
    <location>
        <begin position="276"/>
        <end position="299"/>
    </location>
</feature>
<dbReference type="EMBL" id="ADKM02000128">
    <property type="protein sequence ID" value="EGC01562.1"/>
    <property type="molecule type" value="Genomic_DNA"/>
</dbReference>
<feature type="transmembrane region" description="Helical" evidence="1">
    <location>
        <begin position="128"/>
        <end position="149"/>
    </location>
</feature>
<feature type="transmembrane region" description="Helical" evidence="1">
    <location>
        <begin position="319"/>
        <end position="340"/>
    </location>
</feature>
<dbReference type="Pfam" id="PF02517">
    <property type="entry name" value="Rce1-like"/>
    <property type="match status" value="1"/>
</dbReference>
<feature type="transmembrane region" description="Helical" evidence="1">
    <location>
        <begin position="169"/>
        <end position="191"/>
    </location>
</feature>
<feature type="domain" description="CAAX prenyl protease 2/Lysostaphin resistance protein A-like" evidence="2">
    <location>
        <begin position="173"/>
        <end position="259"/>
    </location>
</feature>
<dbReference type="PANTHER" id="PTHR43592">
    <property type="entry name" value="CAAX AMINO TERMINAL PROTEASE"/>
    <property type="match status" value="1"/>
</dbReference>
<evidence type="ECO:0000259" key="2">
    <source>
        <dbReference type="Pfam" id="PF02517"/>
    </source>
</evidence>
<keyword evidence="1" id="KW-1133">Transmembrane helix</keyword>
<dbReference type="eggNOG" id="COG1266">
    <property type="taxonomic scope" value="Bacteria"/>
</dbReference>
<dbReference type="GO" id="GO:0004175">
    <property type="term" value="F:endopeptidase activity"/>
    <property type="evidence" value="ECO:0007669"/>
    <property type="project" value="UniProtKB-ARBA"/>
</dbReference>
<dbReference type="GO" id="GO:0006508">
    <property type="term" value="P:proteolysis"/>
    <property type="evidence" value="ECO:0007669"/>
    <property type="project" value="UniProtKB-KW"/>
</dbReference>
<comment type="caution">
    <text evidence="3">The sequence shown here is derived from an EMBL/GenBank/DDBJ whole genome shotgun (WGS) entry which is preliminary data.</text>
</comment>
<accession>E9SGP6</accession>
<feature type="transmembrane region" description="Helical" evidence="1">
    <location>
        <begin position="203"/>
        <end position="223"/>
    </location>
</feature>
<dbReference type="Proteomes" id="UP000004259">
    <property type="component" value="Unassembled WGS sequence"/>
</dbReference>
<dbReference type="RefSeq" id="WP_004167522.1">
    <property type="nucleotide sequence ID" value="NZ_ADKM02000128.1"/>
</dbReference>
<gene>
    <name evidence="3" type="ORF">CUS_5722</name>
</gene>
<reference evidence="3 4" key="1">
    <citation type="submission" date="2011-02" db="EMBL/GenBank/DDBJ databases">
        <authorList>
            <person name="Nelson K.E."/>
            <person name="Sutton G."/>
            <person name="Torralba M."/>
            <person name="Durkin S."/>
            <person name="Harkins D."/>
            <person name="Montgomery R."/>
            <person name="Ziemer C."/>
            <person name="Klaassens E."/>
            <person name="Ocuiv P."/>
            <person name="Morrison M."/>
        </authorList>
    </citation>
    <scope>NUCLEOTIDE SEQUENCE [LARGE SCALE GENOMIC DNA]</scope>
    <source>
        <strain evidence="3 4">8</strain>
    </source>
</reference>
<organism evidence="3 4">
    <name type="scientific">Ruminococcus albus 8</name>
    <dbReference type="NCBI Taxonomy" id="246199"/>
    <lineage>
        <taxon>Bacteria</taxon>
        <taxon>Bacillati</taxon>
        <taxon>Bacillota</taxon>
        <taxon>Clostridia</taxon>
        <taxon>Eubacteriales</taxon>
        <taxon>Oscillospiraceae</taxon>
        <taxon>Ruminococcus</taxon>
    </lineage>
</organism>
<protein>
    <submittedName>
        <fullName evidence="3">CAAX amino terminal protease family protein</fullName>
    </submittedName>
</protein>
<sequence length="343" mass="37627">MNYTPYPTPDIIAPPEYSSKRSELFRDCIRLGVMLITYRFMNRLTAMLCYLAAYRVLSGHFAGYNASVNGLISDYKDIINSTTFSMLLNSAVTISSLIFTILTGYIVLGFSFNGYLRPSRDGAKKGLWFFPACFLLNIFSSMAVNYFTAAMDSVGVTIPEADFSIKNPSVAAVAFQFAYIALVAPLIEEVVYRGMILGALSKYGEIPAIVFSALCFGLMHGNIPQAVSAFITGLAYASIAVSSGSILPSLIIHSLNNILVSMQELGSTLGIPHIDTIASTLQVLSGIIGVYVFMTRYSYFKHDRRQALPKNGEVTKVIYRNPAVIIYLLILVWAIIEGILKAN</sequence>
<dbReference type="OrthoDB" id="3429192at2"/>
<evidence type="ECO:0000313" key="4">
    <source>
        <dbReference type="Proteomes" id="UP000004259"/>
    </source>
</evidence>
<keyword evidence="1" id="KW-0812">Transmembrane</keyword>
<dbReference type="GO" id="GO:0080120">
    <property type="term" value="P:CAAX-box protein maturation"/>
    <property type="evidence" value="ECO:0007669"/>
    <property type="project" value="UniProtKB-ARBA"/>
</dbReference>
<evidence type="ECO:0000256" key="1">
    <source>
        <dbReference type="SAM" id="Phobius"/>
    </source>
</evidence>
<keyword evidence="3" id="KW-0645">Protease</keyword>
<evidence type="ECO:0000313" key="3">
    <source>
        <dbReference type="EMBL" id="EGC01562.1"/>
    </source>
</evidence>